<feature type="compositionally biased region" description="Polar residues" evidence="2">
    <location>
        <begin position="678"/>
        <end position="694"/>
    </location>
</feature>
<evidence type="ECO:0000256" key="2">
    <source>
        <dbReference type="SAM" id="MobiDB-lite"/>
    </source>
</evidence>
<evidence type="ECO:0000259" key="3">
    <source>
        <dbReference type="PROSITE" id="PS50829"/>
    </source>
</evidence>
<feature type="region of interest" description="Disordered" evidence="2">
    <location>
        <begin position="489"/>
        <end position="516"/>
    </location>
</feature>
<dbReference type="Gene3D" id="3.30.1490.40">
    <property type="match status" value="1"/>
</dbReference>
<feature type="compositionally biased region" description="Polar residues" evidence="2">
    <location>
        <begin position="626"/>
        <end position="638"/>
    </location>
</feature>
<feature type="compositionally biased region" description="Polar residues" evidence="2">
    <location>
        <begin position="130"/>
        <end position="139"/>
    </location>
</feature>
<dbReference type="EMBL" id="JARJCW010000004">
    <property type="protein sequence ID" value="KAJ7225712.1"/>
    <property type="molecule type" value="Genomic_DNA"/>
</dbReference>
<feature type="region of interest" description="Disordered" evidence="2">
    <location>
        <begin position="616"/>
        <end position="729"/>
    </location>
</feature>
<feature type="region of interest" description="Disordered" evidence="2">
    <location>
        <begin position="928"/>
        <end position="968"/>
    </location>
</feature>
<gene>
    <name evidence="4" type="ORF">GGX14DRAFT_640516</name>
</gene>
<dbReference type="InterPro" id="IPR035445">
    <property type="entry name" value="GYF-like_dom_sf"/>
</dbReference>
<protein>
    <recommendedName>
        <fullName evidence="3">GYF domain-containing protein</fullName>
    </recommendedName>
</protein>
<dbReference type="Pfam" id="PF02213">
    <property type="entry name" value="GYF"/>
    <property type="match status" value="1"/>
</dbReference>
<feature type="region of interest" description="Disordered" evidence="2">
    <location>
        <begin position="324"/>
        <end position="459"/>
    </location>
</feature>
<dbReference type="PANTHER" id="PTHR13037">
    <property type="entry name" value="FORMIN"/>
    <property type="match status" value="1"/>
</dbReference>
<feature type="domain" description="GYF" evidence="3">
    <location>
        <begin position="1053"/>
        <end position="1109"/>
    </location>
</feature>
<organism evidence="4 5">
    <name type="scientific">Mycena pura</name>
    <dbReference type="NCBI Taxonomy" id="153505"/>
    <lineage>
        <taxon>Eukaryota</taxon>
        <taxon>Fungi</taxon>
        <taxon>Dikarya</taxon>
        <taxon>Basidiomycota</taxon>
        <taxon>Agaricomycotina</taxon>
        <taxon>Agaricomycetes</taxon>
        <taxon>Agaricomycetidae</taxon>
        <taxon>Agaricales</taxon>
        <taxon>Marasmiineae</taxon>
        <taxon>Mycenaceae</taxon>
        <taxon>Mycena</taxon>
    </lineage>
</organism>
<feature type="region of interest" description="Disordered" evidence="2">
    <location>
        <begin position="553"/>
        <end position="576"/>
    </location>
</feature>
<feature type="compositionally biased region" description="Low complexity" evidence="2">
    <location>
        <begin position="106"/>
        <end position="116"/>
    </location>
</feature>
<feature type="region of interest" description="Disordered" evidence="2">
    <location>
        <begin position="524"/>
        <end position="543"/>
    </location>
</feature>
<proteinExistence type="predicted"/>
<evidence type="ECO:0000313" key="4">
    <source>
        <dbReference type="EMBL" id="KAJ7225712.1"/>
    </source>
</evidence>
<accession>A0AAD6YPV4</accession>
<dbReference type="PANTHER" id="PTHR13037:SF24">
    <property type="entry name" value="POLYCOMB PROTEIN PCL-RELATED"/>
    <property type="match status" value="1"/>
</dbReference>
<evidence type="ECO:0000256" key="1">
    <source>
        <dbReference type="ARBA" id="ARBA00022581"/>
    </source>
</evidence>
<comment type="caution">
    <text evidence="4">The sequence shown here is derived from an EMBL/GenBank/DDBJ whole genome shotgun (WGS) entry which is preliminary data.</text>
</comment>
<feature type="compositionally biased region" description="Pro residues" evidence="2">
    <location>
        <begin position="183"/>
        <end position="197"/>
    </location>
</feature>
<feature type="compositionally biased region" description="Low complexity" evidence="2">
    <location>
        <begin position="525"/>
        <end position="535"/>
    </location>
</feature>
<name>A0AAD6YPV4_9AGAR</name>
<keyword evidence="5" id="KW-1185">Reference proteome</keyword>
<dbReference type="SUPFAM" id="SSF55277">
    <property type="entry name" value="GYF domain"/>
    <property type="match status" value="1"/>
</dbReference>
<dbReference type="Proteomes" id="UP001219525">
    <property type="component" value="Unassembled WGS sequence"/>
</dbReference>
<feature type="region of interest" description="Disordered" evidence="2">
    <location>
        <begin position="20"/>
        <end position="199"/>
    </location>
</feature>
<evidence type="ECO:0000313" key="5">
    <source>
        <dbReference type="Proteomes" id="UP001219525"/>
    </source>
</evidence>
<dbReference type="PROSITE" id="PS50829">
    <property type="entry name" value="GYF"/>
    <property type="match status" value="1"/>
</dbReference>
<dbReference type="InterPro" id="IPR003169">
    <property type="entry name" value="GYF"/>
</dbReference>
<feature type="compositionally biased region" description="Basic and acidic residues" evidence="2">
    <location>
        <begin position="324"/>
        <end position="335"/>
    </location>
</feature>
<feature type="compositionally biased region" description="Low complexity" evidence="2">
    <location>
        <begin position="695"/>
        <end position="714"/>
    </location>
</feature>
<feature type="compositionally biased region" description="Polar residues" evidence="2">
    <location>
        <begin position="489"/>
        <end position="512"/>
    </location>
</feature>
<dbReference type="SMART" id="SM00444">
    <property type="entry name" value="GYF"/>
    <property type="match status" value="1"/>
</dbReference>
<reference evidence="4" key="1">
    <citation type="submission" date="2023-03" db="EMBL/GenBank/DDBJ databases">
        <title>Massive genome expansion in bonnet fungi (Mycena s.s.) driven by repeated elements and novel gene families across ecological guilds.</title>
        <authorList>
            <consortium name="Lawrence Berkeley National Laboratory"/>
            <person name="Harder C.B."/>
            <person name="Miyauchi S."/>
            <person name="Viragh M."/>
            <person name="Kuo A."/>
            <person name="Thoen E."/>
            <person name="Andreopoulos B."/>
            <person name="Lu D."/>
            <person name="Skrede I."/>
            <person name="Drula E."/>
            <person name="Henrissat B."/>
            <person name="Morin E."/>
            <person name="Kohler A."/>
            <person name="Barry K."/>
            <person name="LaButti K."/>
            <person name="Morin E."/>
            <person name="Salamov A."/>
            <person name="Lipzen A."/>
            <person name="Mereny Z."/>
            <person name="Hegedus B."/>
            <person name="Baldrian P."/>
            <person name="Stursova M."/>
            <person name="Weitz H."/>
            <person name="Taylor A."/>
            <person name="Grigoriev I.V."/>
            <person name="Nagy L.G."/>
            <person name="Martin F."/>
            <person name="Kauserud H."/>
        </authorList>
    </citation>
    <scope>NUCLEOTIDE SEQUENCE</scope>
    <source>
        <strain evidence="4">9144</strain>
    </source>
</reference>
<feature type="compositionally biased region" description="Pro residues" evidence="2">
    <location>
        <begin position="389"/>
        <end position="406"/>
    </location>
</feature>
<sequence>MATEWNDELNDEIVYETPIGIQQLDAQHSPRPSGLDKIVSQEDDNGPSPHDSSRGPSLSTTEHLSDVASVHSMPAVLVTEPDAALPRRASIIRTADSALPPPSSPTRPTTESTLSSAERRSRHRSAIEVRSSNRLSGFFTNLIHRRDTPSMTTQRGPSREERPPPSPLADPSNAQSRSASPTPARPLTPPPRLPPPTLTELGLSLSVLTQDLSPSHFSTPPTSGAFMPPHYLLLCHAQGLDVLPLVSPPVSQPYALVRRVSFKSVVVMDQRGVLVAIAGRRDGVRVYALEEIKKAVEWRMDVEIRRERERQRREAVKKVGIAHLDPELRDSEKQRMASLSVPPPSDSVGRGNLLRRGTRGSVHIAPSPSLPPAPLIPRTPTTRRFKNPRTPPRSVPEPSGRPPPYTSPSDSTAALMAPRQSRSRAGSVSNVLAAASMSRRPTTTRPNDPDAKADWADSSDEEAINVVAAGASGSQALDERTSVRLSANLSSLPSQPTPGSTDISPTLAANTSRRTRPANLDLSLTIPSSSSTPIAPSEPSPTPTLLTLRQALQASPSGGTRRQLEHDPETPFFGDLDEEDEEVEGHISLAEALMESRLPDLPPAGTRQPQQPILFSTPIADDEPSSPRTSEHSAPTHQTHSEPRTANRRHRWSLLIGNSRVPSEAPAPTSERRGTPMARSQSFRSNQSAASTVQPSSPVRPSTASTSPATLISTAPPPPPDSSSHLSASSSRSSRFIPWIISNALGRRADERQALPALKTTTDPDVRRAGAALTSSHMPPPKLEYVKLPGTKGALVIKAVETAKKSFLAILCGENGEKVELFAGTYRTALGLSRTFILPDSPRLLELQLQGDDLVEVFLVFGQNVFGLEPATVRVREVRIGRAERRAARRRAREVRVGEADTENAGEDDATVNVSIGVSVSVGSTVVATGSGVDPHPSTPTLIANEHPDQGDGGSDPTGDTPNEPTTTVSHAEELLALATTRMGPYTTFQQLSFAPKFPLASIADEYIIPPTYPDFIEYRNEYEPEASGSNSTDLTQIQFSPPGLPVPPVTAPCRWYYRDPKNTIHGPWKASLMQAWYKDGLLPPDLPVRREEDSDYILLKDLRLQSVDPSHPFRNPPPPAESSATALTFHGSEKPLLSPLSLLAQPRHFGPPALFYSSRGGHSTAIVDARGRSVLKGRFMWSDESETEDWKASPGRMGDVKRLEAFDIKNRSVLVAMRQGGLEAVDLGDALLKPADESRTALPDFSPPPSNINRRGPFVWKIGTPVFASGTSSTVLSSKTKGSSGFAHHIHVKKQGSGSAKSPIGRTEFSVGDADSEMVDEVLFLGRKTG</sequence>
<feature type="compositionally biased region" description="Pro residues" evidence="2">
    <location>
        <begin position="368"/>
        <end position="377"/>
    </location>
</feature>
<keyword evidence="1" id="KW-0945">Host-virus interaction</keyword>